<keyword evidence="4" id="KW-1185">Reference proteome</keyword>
<dbReference type="SUPFAM" id="SSF56349">
    <property type="entry name" value="DNA breaking-rejoining enzymes"/>
    <property type="match status" value="1"/>
</dbReference>
<comment type="caution">
    <text evidence="3">The sequence shown here is derived from an EMBL/GenBank/DDBJ whole genome shotgun (WGS) entry which is preliminary data.</text>
</comment>
<dbReference type="InterPro" id="IPR013762">
    <property type="entry name" value="Integrase-like_cat_sf"/>
</dbReference>
<accession>A0ABN9W5U6</accession>
<feature type="region of interest" description="Disordered" evidence="2">
    <location>
        <begin position="1028"/>
        <end position="1080"/>
    </location>
</feature>
<organism evidence="3 4">
    <name type="scientific">Prorocentrum cordatum</name>
    <dbReference type="NCBI Taxonomy" id="2364126"/>
    <lineage>
        <taxon>Eukaryota</taxon>
        <taxon>Sar</taxon>
        <taxon>Alveolata</taxon>
        <taxon>Dinophyceae</taxon>
        <taxon>Prorocentrales</taxon>
        <taxon>Prorocentraceae</taxon>
        <taxon>Prorocentrum</taxon>
    </lineage>
</organism>
<feature type="region of interest" description="Disordered" evidence="2">
    <location>
        <begin position="1095"/>
        <end position="1155"/>
    </location>
</feature>
<evidence type="ECO:0000313" key="4">
    <source>
        <dbReference type="Proteomes" id="UP001189429"/>
    </source>
</evidence>
<dbReference type="SUPFAM" id="SSF56672">
    <property type="entry name" value="DNA/RNA polymerases"/>
    <property type="match status" value="1"/>
</dbReference>
<feature type="region of interest" description="Disordered" evidence="2">
    <location>
        <begin position="593"/>
        <end position="632"/>
    </location>
</feature>
<name>A0ABN9W5U6_9DINO</name>
<proteinExistence type="predicted"/>
<dbReference type="EMBL" id="CAUYUJ010018059">
    <property type="protein sequence ID" value="CAK0880330.1"/>
    <property type="molecule type" value="Genomic_DNA"/>
</dbReference>
<dbReference type="Gene3D" id="3.30.70.270">
    <property type="match status" value="1"/>
</dbReference>
<evidence type="ECO:0000313" key="3">
    <source>
        <dbReference type="EMBL" id="CAK0880330.1"/>
    </source>
</evidence>
<dbReference type="Gene3D" id="3.10.10.10">
    <property type="entry name" value="HIV Type 1 Reverse Transcriptase, subunit A, domain 1"/>
    <property type="match status" value="1"/>
</dbReference>
<feature type="compositionally biased region" description="Low complexity" evidence="2">
    <location>
        <begin position="1040"/>
        <end position="1080"/>
    </location>
</feature>
<evidence type="ECO:0000256" key="1">
    <source>
        <dbReference type="ARBA" id="ARBA00023172"/>
    </source>
</evidence>
<protein>
    <submittedName>
        <fullName evidence="3">Uncharacterized protein</fullName>
    </submittedName>
</protein>
<reference evidence="3" key="1">
    <citation type="submission" date="2023-10" db="EMBL/GenBank/DDBJ databases">
        <authorList>
            <person name="Chen Y."/>
            <person name="Shah S."/>
            <person name="Dougan E. K."/>
            <person name="Thang M."/>
            <person name="Chan C."/>
        </authorList>
    </citation>
    <scope>NUCLEOTIDE SEQUENCE [LARGE SCALE GENOMIC DNA]</scope>
</reference>
<gene>
    <name evidence="3" type="ORF">PCOR1329_LOCUS63493</name>
</gene>
<dbReference type="Gene3D" id="1.10.443.10">
    <property type="entry name" value="Intergrase catalytic core"/>
    <property type="match status" value="1"/>
</dbReference>
<dbReference type="InterPro" id="IPR043128">
    <property type="entry name" value="Rev_trsase/Diguanyl_cyclase"/>
</dbReference>
<dbReference type="InterPro" id="IPR043502">
    <property type="entry name" value="DNA/RNA_pol_sf"/>
</dbReference>
<sequence>MLIEQAHLDSPGSPDYTGADDFTGWGPGRGRALVAPTLVKHVAEKARDKASVHKELRKHNEELRLRKPPKGRRRLTDEVNESIWALNWLVGSSAANAKFSSLGQRAAVDHLYETINSFRPPPQAVSDEEATRALLGSRVPYDGDDDLTVVPYDRALVSIPGDGRVPAPLAEVLPPDAAKMIVDFDTDLLKDDNQWGAEVERGLEHIGYYMDPRLRFSRRSYLNFIGDLFRGGLLAWRRADQVRGRISVFFVRKKSGKQRLVVDCRRVNARFRECPHAPMGSGSSWADVVMDTDTDMHLSLSDVKDYFYACGLPPGLESFFCLPDITGEELKAVTQGDPAFGYLWGSTAVAPAMKAMPMGWTWSFFFAQVLHAHQVHQIRPWSPGAVTQDRAPPPPFRTGTELALPYCDNFVAAASSLAQADDLREDCKRRMTSLGFEVHEEEAARHWAESLGFAIDGLTGEREPPAELRAAAALLPFARANMRRPWASEVEAFDASPAGCGIMTAALPEEVVSEIGKVDERRRCAFQCEQPGGPREHDLRAAPPVEECFSNVESVVPRDWSRRRWQPAQDFPEGPAGSRPVKGPRVSRVLQAPHRQACSAPRDGSQGSPPPTHRRLAGAASARTLPANADRSRKLQILARRARARTRRAAVEAGDREMQEELELKGIMVSLLEMKSVGKQSIPYYLQKFRDEDVDEALVQLMDPLYLDGWQVDQGEKLLAAVKLGIPRFSRAGLGGLPRAARALRGFREAAPVACRFGLPRAWVVAIIAAMLWRGMLESARRVVAMHDAHLRTGEATRLRAEDFAPPVGDHRGHERGVLILGSSSAGAPTKTGVLDDTVTLSDWDFPTSKILGLLKAQRAPHEPLFVTKPAAFRKDFDRACLDLGLDKRNLTSYQLRRSGPSRDALLGRRTLPDIMKRGRWATLSSVKRYERHGVMQRALASSPKELLDFAAAVESSIAGGSSPALSLGAESPPTTSPMAPVLICCGQWRARPVPAAAMARCRGRPCARGALAAAAGAALALRAGGPAWSLRPRPRPARSSHGSSAVAARAARPSGASAGGALSSTAPAPRGEPAAAAAEGSSLWAPAVGEPQVRFSLGGSPEGGRGGVWPAPLQVPAGAPEGGWAPQEPSQHVRSDVRSRPATSVAPGGSQMPPALQRMHQEATDRVLRGFGLGLARLTVHMPMGLGDGIVGANVLAAKWQVRKRPGTPFRALVLMPASMMSEAELAYRKAGGDGMVVLRMAEGPRGSDQVATALTRCRGLVVLTSYENARYAKMAFRRLQTEVLDFAVFEMAHLALQSGSSAREAVFEWNRLMQLGLIEALFVTARALEAAPVRGLGNATREMPGIRPFRVVSRRGGPCGPEVFTVDAAEARMRGITVPVRLVPLDIEAPSLAGGAAGLAPAPLLARLHDALGLRAIEALPGDDEAVAPLGQEVLDLTSRRCVLGAARANAAGRGEGQATLGSTEAEALLVHGDAPSADAIAHALGRAAFRTHEKPALYVLLPWRAPAAVAVWAALAANDEQVELALREAAVARGGTPAGLGWDQIPARLQDLFARSGEQANEKQFRAWAAQAVNVAIDQTAYEWDVWYGRFLEYRRAHGEGDGTARAVPVDASIHGHEVGRWVALQLMEWRWGLLDATKEQLLRDGGLSIQEEMDRNFESGLEEFQRHREDQKGDPHIPPGHITASTGFPLWSWSLCQRAAWRTGRLSVEKQYLLDAVGFPPVAHPEGEAARAVTLRLERSLRDASRKDLEHRESAFRHLVLAHHPAHTRAQWAAAAAHFLAGYRSWFLNPPEPPIGAGKFE</sequence>
<evidence type="ECO:0000256" key="2">
    <source>
        <dbReference type="SAM" id="MobiDB-lite"/>
    </source>
</evidence>
<feature type="region of interest" description="Disordered" evidence="2">
    <location>
        <begin position="1"/>
        <end position="21"/>
    </location>
</feature>
<dbReference type="Proteomes" id="UP001189429">
    <property type="component" value="Unassembled WGS sequence"/>
</dbReference>
<keyword evidence="1" id="KW-0233">DNA recombination</keyword>
<dbReference type="InterPro" id="IPR011010">
    <property type="entry name" value="DNA_brk_join_enz"/>
</dbReference>